<protein>
    <recommendedName>
        <fullName evidence="2">Reverse transcriptase zinc-binding domain-containing protein</fullName>
    </recommendedName>
</protein>
<evidence type="ECO:0008006" key="2">
    <source>
        <dbReference type="Google" id="ProtNLM"/>
    </source>
</evidence>
<reference evidence="1" key="1">
    <citation type="journal article" date="2015" name="Sci. Rep.">
        <title>Tissue- and time-dependent transcription in Ixodes ricinus salivary glands and midguts when blood feeding on the vertebrate host.</title>
        <authorList>
            <person name="Kotsyfakis M."/>
            <person name="Schwarz A."/>
            <person name="Erhart J."/>
            <person name="Ribeiro J.M."/>
        </authorList>
    </citation>
    <scope>NUCLEOTIDE SEQUENCE</scope>
    <source>
        <tissue evidence="1">Salivary gland and midgut</tissue>
    </source>
</reference>
<organism evidence="1">
    <name type="scientific">Ixodes ricinus</name>
    <name type="common">Common tick</name>
    <name type="synonym">Acarus ricinus</name>
    <dbReference type="NCBI Taxonomy" id="34613"/>
    <lineage>
        <taxon>Eukaryota</taxon>
        <taxon>Metazoa</taxon>
        <taxon>Ecdysozoa</taxon>
        <taxon>Arthropoda</taxon>
        <taxon>Chelicerata</taxon>
        <taxon>Arachnida</taxon>
        <taxon>Acari</taxon>
        <taxon>Parasitiformes</taxon>
        <taxon>Ixodida</taxon>
        <taxon>Ixodoidea</taxon>
        <taxon>Ixodidae</taxon>
        <taxon>Ixodinae</taxon>
        <taxon>Ixodes</taxon>
    </lineage>
</organism>
<dbReference type="AlphaFoldDB" id="V5HW21"/>
<evidence type="ECO:0000313" key="1">
    <source>
        <dbReference type="EMBL" id="JAB78608.1"/>
    </source>
</evidence>
<dbReference type="EMBL" id="GANP01005860">
    <property type="protein sequence ID" value="JAB78608.1"/>
    <property type="molecule type" value="mRNA"/>
</dbReference>
<sequence length="157" mass="18263">MPVKPNAKSFFFKLHCGVLPVKPWLEEKGIFVPWSTHCVLCKQPETVEHVFIYCWDAVFLWDILQRTLKKNFPITARGIRFLAIDNVNGVPYDMILLLGLHSLWKTRVGVNHADKTVRPAREYFIESVAGIREVFRAQPEQPDWLPILDDLVCLKEF</sequence>
<proteinExistence type="evidence at transcript level"/>
<name>V5HW21_IXORI</name>
<accession>V5HW21</accession>